<name>F8FJN5_PAEMK</name>
<dbReference type="HOGENOM" id="CLU_000445_5_0_9"/>
<dbReference type="InterPro" id="IPR020449">
    <property type="entry name" value="Tscrpt_reg_AraC-type_HTH"/>
</dbReference>
<keyword evidence="3" id="KW-0804">Transcription</keyword>
<evidence type="ECO:0000256" key="1">
    <source>
        <dbReference type="ARBA" id="ARBA00023015"/>
    </source>
</evidence>
<dbReference type="RefSeq" id="WP_013918039.1">
    <property type="nucleotide sequence ID" value="NC_015690.1"/>
</dbReference>
<dbReference type="Proteomes" id="UP000006620">
    <property type="component" value="Chromosome"/>
</dbReference>
<evidence type="ECO:0000259" key="5">
    <source>
        <dbReference type="PROSITE" id="PS01124"/>
    </source>
</evidence>
<dbReference type="InterPro" id="IPR001789">
    <property type="entry name" value="Sig_transdc_resp-reg_receiver"/>
</dbReference>
<dbReference type="GO" id="GO:0000160">
    <property type="term" value="P:phosphorelay signal transduction system"/>
    <property type="evidence" value="ECO:0007669"/>
    <property type="project" value="InterPro"/>
</dbReference>
<dbReference type="CDD" id="cd17536">
    <property type="entry name" value="REC_YesN-like"/>
    <property type="match status" value="1"/>
</dbReference>
<reference evidence="7 8" key="2">
    <citation type="journal article" date="2013" name="Genome Announc.">
        <title>Genome Sequence of Growth-Improving Paenibacillus mucilaginosus Strain KNP414.</title>
        <authorList>
            <person name="Lu J.J."/>
            <person name="Wang J.F."/>
            <person name="Hu X.F."/>
        </authorList>
    </citation>
    <scope>NUCLEOTIDE SEQUENCE [LARGE SCALE GENOMIC DNA]</scope>
    <source>
        <strain evidence="7 8">KNP414</strain>
    </source>
</reference>
<gene>
    <name evidence="7" type="primary">yesN16</name>
    <name evidence="7" type="ordered locus">KNP414_04353</name>
</gene>
<proteinExistence type="predicted"/>
<dbReference type="InterPro" id="IPR009057">
    <property type="entry name" value="Homeodomain-like_sf"/>
</dbReference>
<dbReference type="PROSITE" id="PS50110">
    <property type="entry name" value="RESPONSE_REGULATORY"/>
    <property type="match status" value="1"/>
</dbReference>
<feature type="domain" description="HTH araC/xylS-type" evidence="5">
    <location>
        <begin position="441"/>
        <end position="539"/>
    </location>
</feature>
<dbReference type="Pfam" id="PF00072">
    <property type="entry name" value="Response_reg"/>
    <property type="match status" value="1"/>
</dbReference>
<dbReference type="GO" id="GO:0043565">
    <property type="term" value="F:sequence-specific DNA binding"/>
    <property type="evidence" value="ECO:0007669"/>
    <property type="project" value="InterPro"/>
</dbReference>
<organism evidence="7 8">
    <name type="scientific">Paenibacillus mucilaginosus (strain KNP414)</name>
    <dbReference type="NCBI Taxonomy" id="1036673"/>
    <lineage>
        <taxon>Bacteria</taxon>
        <taxon>Bacillati</taxon>
        <taxon>Bacillota</taxon>
        <taxon>Bacilli</taxon>
        <taxon>Bacillales</taxon>
        <taxon>Paenibacillaceae</taxon>
        <taxon>Paenibacillus</taxon>
    </lineage>
</organism>
<protein>
    <submittedName>
        <fullName evidence="7">YesN16</fullName>
    </submittedName>
</protein>
<keyword evidence="4" id="KW-0597">Phosphoprotein</keyword>
<feature type="modified residue" description="4-aspartylphosphate" evidence="4">
    <location>
        <position position="55"/>
    </location>
</feature>
<dbReference type="SMART" id="SM00448">
    <property type="entry name" value="REC"/>
    <property type="match status" value="1"/>
</dbReference>
<feature type="domain" description="Response regulatory" evidence="6">
    <location>
        <begin position="3"/>
        <end position="120"/>
    </location>
</feature>
<dbReference type="PRINTS" id="PR00032">
    <property type="entry name" value="HTHARAC"/>
</dbReference>
<evidence type="ECO:0000313" key="7">
    <source>
        <dbReference type="EMBL" id="AEI42885.1"/>
    </source>
</evidence>
<evidence type="ECO:0000259" key="6">
    <source>
        <dbReference type="PROSITE" id="PS50110"/>
    </source>
</evidence>
<dbReference type="InterPro" id="IPR018060">
    <property type="entry name" value="HTH_AraC"/>
</dbReference>
<dbReference type="EMBL" id="CP002869">
    <property type="protein sequence ID" value="AEI42885.1"/>
    <property type="molecule type" value="Genomic_DNA"/>
</dbReference>
<dbReference type="Gene3D" id="1.10.10.60">
    <property type="entry name" value="Homeodomain-like"/>
    <property type="match status" value="2"/>
</dbReference>
<keyword evidence="1" id="KW-0805">Transcription regulation</keyword>
<dbReference type="Gene3D" id="3.40.50.2300">
    <property type="match status" value="1"/>
</dbReference>
<dbReference type="PROSITE" id="PS01124">
    <property type="entry name" value="HTH_ARAC_FAMILY_2"/>
    <property type="match status" value="1"/>
</dbReference>
<dbReference type="SUPFAM" id="SSF52172">
    <property type="entry name" value="CheY-like"/>
    <property type="match status" value="1"/>
</dbReference>
<evidence type="ECO:0000256" key="2">
    <source>
        <dbReference type="ARBA" id="ARBA00023125"/>
    </source>
</evidence>
<dbReference type="KEGG" id="pms:KNP414_04353"/>
<sequence>MYRLLIVDDEEIITDGLYEAFRQLMPDNLDICKAYSAKEALRWLSRTRIDLVLTDIRMPGMTGLELSKSIQSYWPRCRIIFLTGYSEFDYAYQAIQMPHVRYLLKTEGYAKVIQTVQEVMLELEQSSHMKALVERSQEQRDAFEFMAQGGYFRHLLQESHLLAKHPELLAGHFHTFHIPLHPNLPVVLALGRLAYPEGSTYAERSGMLASARIVWNSFLSEHVRSIGILDKHEDMLWFIQMSERKEEKFGEHLIRYLEGTLEQIQEACQSSFGFTVSFTLSGASCEWGAVTGQYERLRQLQQMKIGDGVAMILTDRRDQVDHVPIKEGSRTGLQAELLESHLEAGRAEDFFQCLEEVTSSMLQRKGDVQKTVEAYYSIALVLLSCINRWRLHGQIGDYSKLMRLDEHPSMRDGFDYLYSLAGRIFSVRQMDERDRTTHIIDRICGFIAGHLHEDLSLVRLAEIHFFNPSYLSRLFKQETGMNLSDYIEQCRIRKAKELLGDGDRKIREVGASVGYEAAHSFSRFFKKATGMTPQEYREALITL</sequence>
<keyword evidence="2" id="KW-0238">DNA-binding</keyword>
<evidence type="ECO:0000256" key="4">
    <source>
        <dbReference type="PROSITE-ProRule" id="PRU00169"/>
    </source>
</evidence>
<reference evidence="8" key="1">
    <citation type="submission" date="2011-06" db="EMBL/GenBank/DDBJ databases">
        <title>Complete genome sequence of Paenibacillus mucilaginosus KNP414.</title>
        <authorList>
            <person name="Wang J."/>
            <person name="Hu S."/>
            <person name="Hu X."/>
            <person name="Zhang B."/>
            <person name="Dong D."/>
            <person name="Zhang S."/>
            <person name="Zhao K."/>
            <person name="Wu D."/>
        </authorList>
    </citation>
    <scope>NUCLEOTIDE SEQUENCE [LARGE SCALE GENOMIC DNA]</scope>
    <source>
        <strain evidence="8">KNP414</strain>
    </source>
</reference>
<dbReference type="SMART" id="SM00342">
    <property type="entry name" value="HTH_ARAC"/>
    <property type="match status" value="1"/>
</dbReference>
<accession>F8FJN5</accession>
<evidence type="ECO:0000256" key="3">
    <source>
        <dbReference type="ARBA" id="ARBA00023163"/>
    </source>
</evidence>
<dbReference type="AlphaFoldDB" id="F8FJN5"/>
<dbReference type="GO" id="GO:0003700">
    <property type="term" value="F:DNA-binding transcription factor activity"/>
    <property type="evidence" value="ECO:0007669"/>
    <property type="project" value="InterPro"/>
</dbReference>
<dbReference type="PANTHER" id="PTHR43280">
    <property type="entry name" value="ARAC-FAMILY TRANSCRIPTIONAL REGULATOR"/>
    <property type="match status" value="1"/>
</dbReference>
<evidence type="ECO:0000313" key="8">
    <source>
        <dbReference type="Proteomes" id="UP000006620"/>
    </source>
</evidence>
<dbReference type="InterPro" id="IPR011006">
    <property type="entry name" value="CheY-like_superfamily"/>
</dbReference>
<dbReference type="Pfam" id="PF12833">
    <property type="entry name" value="HTH_18"/>
    <property type="match status" value="1"/>
</dbReference>
<dbReference type="InterPro" id="IPR018062">
    <property type="entry name" value="HTH_AraC-typ_CS"/>
</dbReference>
<dbReference type="PATRIC" id="fig|1036673.3.peg.4001"/>
<dbReference type="SUPFAM" id="SSF46689">
    <property type="entry name" value="Homeodomain-like"/>
    <property type="match status" value="2"/>
</dbReference>
<dbReference type="PROSITE" id="PS00041">
    <property type="entry name" value="HTH_ARAC_FAMILY_1"/>
    <property type="match status" value="1"/>
</dbReference>
<dbReference type="PANTHER" id="PTHR43280:SF28">
    <property type="entry name" value="HTH-TYPE TRANSCRIPTIONAL ACTIVATOR RHAS"/>
    <property type="match status" value="1"/>
</dbReference>